<protein>
    <recommendedName>
        <fullName evidence="4 5">Large ribosomal subunit protein uL29</fullName>
    </recommendedName>
</protein>
<dbReference type="Pfam" id="PF00831">
    <property type="entry name" value="Ribosomal_L29"/>
    <property type="match status" value="1"/>
</dbReference>
<evidence type="ECO:0000256" key="2">
    <source>
        <dbReference type="ARBA" id="ARBA00022980"/>
    </source>
</evidence>
<dbReference type="CDD" id="cd00427">
    <property type="entry name" value="Ribosomal_L29_HIP"/>
    <property type="match status" value="1"/>
</dbReference>
<dbReference type="SUPFAM" id="SSF46561">
    <property type="entry name" value="Ribosomal protein L29 (L29p)"/>
    <property type="match status" value="1"/>
</dbReference>
<dbReference type="PROSITE" id="PS00579">
    <property type="entry name" value="RIBOSOMAL_L29"/>
    <property type="match status" value="1"/>
</dbReference>
<dbReference type="GO" id="GO:0005840">
    <property type="term" value="C:ribosome"/>
    <property type="evidence" value="ECO:0007669"/>
    <property type="project" value="UniProtKB-KW"/>
</dbReference>
<keyword evidence="3 5" id="KW-0687">Ribonucleoprotein</keyword>
<dbReference type="HAMAP" id="MF_00374">
    <property type="entry name" value="Ribosomal_uL29"/>
    <property type="match status" value="1"/>
</dbReference>
<dbReference type="NCBIfam" id="TIGR00012">
    <property type="entry name" value="L29"/>
    <property type="match status" value="1"/>
</dbReference>
<evidence type="ECO:0000256" key="1">
    <source>
        <dbReference type="ARBA" id="ARBA00009254"/>
    </source>
</evidence>
<dbReference type="InterPro" id="IPR036049">
    <property type="entry name" value="Ribosomal_uL29_sf"/>
</dbReference>
<accession>A0ABY0INZ6</accession>
<dbReference type="EMBL" id="QDKL01000001">
    <property type="protein sequence ID" value="RZF22927.1"/>
    <property type="molecule type" value="Genomic_DNA"/>
</dbReference>
<reference evidence="7" key="1">
    <citation type="journal article" date="2019" name="Int. J. Syst. Evol. Microbiol.">
        <title>Halobacteriovorax valvorus sp. nov., a novel prokaryotic predator isolated from coastal seawater of China.</title>
        <authorList>
            <person name="Chen M.-X."/>
        </authorList>
    </citation>
    <scope>NUCLEOTIDE SEQUENCE [LARGE SCALE GENOMIC DNA]</scope>
    <source>
        <strain evidence="7">BL9</strain>
    </source>
</reference>
<keyword evidence="2 5" id="KW-0689">Ribosomal protein</keyword>
<organism evidence="6 7">
    <name type="scientific">Halobacteriovorax vibrionivorans</name>
    <dbReference type="NCBI Taxonomy" id="2152716"/>
    <lineage>
        <taxon>Bacteria</taxon>
        <taxon>Pseudomonadati</taxon>
        <taxon>Bdellovibrionota</taxon>
        <taxon>Bacteriovoracia</taxon>
        <taxon>Bacteriovoracales</taxon>
        <taxon>Halobacteriovoraceae</taxon>
        <taxon>Halobacteriovorax</taxon>
    </lineage>
</organism>
<evidence type="ECO:0000313" key="7">
    <source>
        <dbReference type="Proteomes" id="UP000443582"/>
    </source>
</evidence>
<evidence type="ECO:0000256" key="4">
    <source>
        <dbReference type="ARBA" id="ARBA00035204"/>
    </source>
</evidence>
<proteinExistence type="inferred from homology"/>
<dbReference type="InterPro" id="IPR001854">
    <property type="entry name" value="Ribosomal_uL29"/>
</dbReference>
<dbReference type="Proteomes" id="UP000443582">
    <property type="component" value="Unassembled WGS sequence"/>
</dbReference>
<dbReference type="InterPro" id="IPR018254">
    <property type="entry name" value="Ribosomal_uL29_CS"/>
</dbReference>
<evidence type="ECO:0000256" key="5">
    <source>
        <dbReference type="HAMAP-Rule" id="MF_00374"/>
    </source>
</evidence>
<comment type="caution">
    <text evidence="6">The sequence shown here is derived from an EMBL/GenBank/DDBJ whole genome shotgun (WGS) entry which is preliminary data.</text>
</comment>
<evidence type="ECO:0000256" key="3">
    <source>
        <dbReference type="ARBA" id="ARBA00023274"/>
    </source>
</evidence>
<sequence>MQKLDYKEVSGLSGKEIDAKVTEMRRAIFDMNMSKATSGIEKPHQLKIAKKNIAKLLTAKKAKGE</sequence>
<keyword evidence="7" id="KW-1185">Reference proteome</keyword>
<evidence type="ECO:0000313" key="6">
    <source>
        <dbReference type="EMBL" id="RZF22927.1"/>
    </source>
</evidence>
<gene>
    <name evidence="5 6" type="primary">rpmC</name>
    <name evidence="6" type="ORF">DAY19_03890</name>
</gene>
<dbReference type="RefSeq" id="WP_114705868.1">
    <property type="nucleotide sequence ID" value="NZ_QDKL01000001.1"/>
</dbReference>
<name>A0ABY0INZ6_9BACT</name>
<comment type="similarity">
    <text evidence="1 5">Belongs to the universal ribosomal protein uL29 family.</text>
</comment>
<dbReference type="Gene3D" id="1.10.287.310">
    <property type="match status" value="1"/>
</dbReference>